<evidence type="ECO:0000313" key="5">
    <source>
        <dbReference type="Proteomes" id="UP000007264"/>
    </source>
</evidence>
<dbReference type="GeneID" id="17039460"/>
<evidence type="ECO:0000259" key="3">
    <source>
        <dbReference type="Pfam" id="PF13839"/>
    </source>
</evidence>
<organism evidence="4 5">
    <name type="scientific">Coccomyxa subellipsoidea (strain C-169)</name>
    <name type="common">Green microalga</name>
    <dbReference type="NCBI Taxonomy" id="574566"/>
    <lineage>
        <taxon>Eukaryota</taxon>
        <taxon>Viridiplantae</taxon>
        <taxon>Chlorophyta</taxon>
        <taxon>core chlorophytes</taxon>
        <taxon>Trebouxiophyceae</taxon>
        <taxon>Trebouxiophyceae incertae sedis</taxon>
        <taxon>Coccomyxaceae</taxon>
        <taxon>Coccomyxa</taxon>
        <taxon>Coccomyxa subellipsoidea</taxon>
    </lineage>
</organism>
<accession>I0YSV7</accession>
<dbReference type="Pfam" id="PF13839">
    <property type="entry name" value="PC-Esterase"/>
    <property type="match status" value="1"/>
</dbReference>
<dbReference type="OrthoDB" id="630188at2759"/>
<dbReference type="EMBL" id="AGSI01000012">
    <property type="protein sequence ID" value="EIE21476.1"/>
    <property type="molecule type" value="Genomic_DNA"/>
</dbReference>
<dbReference type="InterPro" id="IPR026057">
    <property type="entry name" value="TBL_C"/>
</dbReference>
<keyword evidence="2" id="KW-0732">Signal</keyword>
<feature type="chain" id="PRO_5003637253" description="Trichome birefringence-like C-terminal domain-containing protein" evidence="2">
    <location>
        <begin position="23"/>
        <end position="417"/>
    </location>
</feature>
<dbReference type="GO" id="GO:0016413">
    <property type="term" value="F:O-acetyltransferase activity"/>
    <property type="evidence" value="ECO:0007669"/>
    <property type="project" value="InterPro"/>
</dbReference>
<protein>
    <recommendedName>
        <fullName evidence="3">Trichome birefringence-like C-terminal domain-containing protein</fullName>
    </recommendedName>
</protein>
<keyword evidence="5" id="KW-1185">Reference proteome</keyword>
<dbReference type="Proteomes" id="UP000007264">
    <property type="component" value="Unassembled WGS sequence"/>
</dbReference>
<dbReference type="PANTHER" id="PTHR32285:SF48">
    <property type="entry name" value="PROTEIN TRICHOME BIREFRINGENCE-LIKE 19"/>
    <property type="match status" value="1"/>
</dbReference>
<name>I0YSV7_COCSC</name>
<sequence>MKQRRSLSHIALALLLCPLALARHHTRHPSGAAEAQGGQLSDGVTSTDLHYNDGSLLKELHPPPTSPQNVTVDLNLPICHDFGRTGKFTGQWVDHPDRNFRQHSACPKWAHDFDCDTSAGPSDKNPALLASEYRKVFQPDECNLRPWDTQGFDTCMKGRRIIFVGDSMTWQMYTSLACLLAPVTETGVGVTWEKSNTTVTGEYKGREWNEGRHIMKQYWAQVKLKNGGELIARCFGRFNGTLWDDVFAELGPLTERDVIIVNFGAWYPRFNYYEIRTPFEAYKQDVREIFMEKLAKSPAQTIWRINSPSHFGGHTGTFTAIEQMLMPEGVPKRQHCDPVTVGEYWFRDAVLQTLKECGEPCKKIKLLPVFDLSLARHNSHHGSFGRGRDVDMTDCRHFCLNVIDWWNILLYSMMCFP</sequence>
<evidence type="ECO:0000256" key="1">
    <source>
        <dbReference type="ARBA" id="ARBA00007727"/>
    </source>
</evidence>
<gene>
    <name evidence="4" type="ORF">COCSUDRAFT_43198</name>
</gene>
<dbReference type="RefSeq" id="XP_005646020.1">
    <property type="nucleotide sequence ID" value="XM_005645963.1"/>
</dbReference>
<comment type="caution">
    <text evidence="4">The sequence shown here is derived from an EMBL/GenBank/DDBJ whole genome shotgun (WGS) entry which is preliminary data.</text>
</comment>
<dbReference type="KEGG" id="csl:COCSUDRAFT_43198"/>
<evidence type="ECO:0000256" key="2">
    <source>
        <dbReference type="SAM" id="SignalP"/>
    </source>
</evidence>
<feature type="signal peptide" evidence="2">
    <location>
        <begin position="1"/>
        <end position="22"/>
    </location>
</feature>
<feature type="domain" description="Trichome birefringence-like C-terminal" evidence="3">
    <location>
        <begin position="148"/>
        <end position="413"/>
    </location>
</feature>
<evidence type="ECO:0000313" key="4">
    <source>
        <dbReference type="EMBL" id="EIE21476.1"/>
    </source>
</evidence>
<dbReference type="PANTHER" id="PTHR32285">
    <property type="entry name" value="PROTEIN TRICHOME BIREFRINGENCE-LIKE 9-RELATED"/>
    <property type="match status" value="1"/>
</dbReference>
<proteinExistence type="inferred from homology"/>
<comment type="similarity">
    <text evidence="1">Belongs to the PC-esterase family. TBL subfamily.</text>
</comment>
<dbReference type="InterPro" id="IPR029962">
    <property type="entry name" value="TBL"/>
</dbReference>
<reference evidence="4 5" key="1">
    <citation type="journal article" date="2012" name="Genome Biol.">
        <title>The genome of the polar eukaryotic microalga coccomyxa subellipsoidea reveals traits of cold adaptation.</title>
        <authorList>
            <person name="Blanc G."/>
            <person name="Agarkova I."/>
            <person name="Grimwood J."/>
            <person name="Kuo A."/>
            <person name="Brueggeman A."/>
            <person name="Dunigan D."/>
            <person name="Gurnon J."/>
            <person name="Ladunga I."/>
            <person name="Lindquist E."/>
            <person name="Lucas S."/>
            <person name="Pangilinan J."/>
            <person name="Proschold T."/>
            <person name="Salamov A."/>
            <person name="Schmutz J."/>
            <person name="Weeks D."/>
            <person name="Yamada T."/>
            <person name="Claverie J.M."/>
            <person name="Grigoriev I."/>
            <person name="Van Etten J."/>
            <person name="Lomsadze A."/>
            <person name="Borodovsky M."/>
        </authorList>
    </citation>
    <scope>NUCLEOTIDE SEQUENCE [LARGE SCALE GENOMIC DNA]</scope>
    <source>
        <strain evidence="4 5">C-169</strain>
    </source>
</reference>
<dbReference type="eggNOG" id="ENOG502QVJM">
    <property type="taxonomic scope" value="Eukaryota"/>
</dbReference>
<dbReference type="AlphaFoldDB" id="I0YSV7"/>